<dbReference type="Proteomes" id="UP001602245">
    <property type="component" value="Unassembled WGS sequence"/>
</dbReference>
<feature type="chain" id="PRO_5046637711" evidence="1">
    <location>
        <begin position="22"/>
        <end position="477"/>
    </location>
</feature>
<protein>
    <submittedName>
        <fullName evidence="3">Right-handed parallel beta-helix repeat-containing protein</fullName>
    </submittedName>
</protein>
<sequence length="477" mass="48582">MMVAGASGAAAVLASGQPASAAPAVAGSGATPQDYGAVGDGVADDTAAINQCLAANRAVDFGGPENTYLISDTLYVQQSVPQVLTAAGATIKAGAAVNMMRLKNARHSVRGLAFDGDNQSAGIGIIVEGTTQRCAIEGCSFLNVAACAVSVSPGAHYTRIVGCFMDHCGQAASVSQNNFRSSIYVADADSVLVLDNDVLRCNWGIIFRGETDISLYNCRGNTVSCISPAPAASQGISNGNGRSGRIENNTILAFADNSIDCHGCTNMTITGNSTSGGKDGVFVGDAPSSSITITGNVFRGPQRGVRVLTGTDGALVIGVVISANTVSNPTDGGIQVSESGTAQISGITVTDNELNIGDAGTYGIKMTNVEASRVSGNRIHRSSQHAINLTGVDIVDVSDNLIQDAGHPTPSTYDAIYVTGSNRVLARNNIVYGGARYAVNLTGGTGMTVTGTRWRSVSPGGVNNAATGTVQSDNVQF</sequence>
<dbReference type="Pfam" id="PF13229">
    <property type="entry name" value="Beta_helix"/>
    <property type="match status" value="1"/>
</dbReference>
<dbReference type="EMBL" id="JBIAZU010000008">
    <property type="protein sequence ID" value="MFF5296560.1"/>
    <property type="molecule type" value="Genomic_DNA"/>
</dbReference>
<name>A0ABW6WVG1_9ACTN</name>
<dbReference type="InterPro" id="IPR006626">
    <property type="entry name" value="PbH1"/>
</dbReference>
<evidence type="ECO:0000259" key="2">
    <source>
        <dbReference type="Pfam" id="PF13229"/>
    </source>
</evidence>
<dbReference type="SUPFAM" id="SSF51126">
    <property type="entry name" value="Pectin lyase-like"/>
    <property type="match status" value="1"/>
</dbReference>
<comment type="caution">
    <text evidence="3">The sequence shown here is derived from an EMBL/GenBank/DDBJ whole genome shotgun (WGS) entry which is preliminary data.</text>
</comment>
<dbReference type="Gene3D" id="2.160.20.10">
    <property type="entry name" value="Single-stranded right-handed beta-helix, Pectin lyase-like"/>
    <property type="match status" value="3"/>
</dbReference>
<evidence type="ECO:0000313" key="4">
    <source>
        <dbReference type="Proteomes" id="UP001602245"/>
    </source>
</evidence>
<dbReference type="InterPro" id="IPR011050">
    <property type="entry name" value="Pectin_lyase_fold/virulence"/>
</dbReference>
<feature type="signal peptide" evidence="1">
    <location>
        <begin position="1"/>
        <end position="21"/>
    </location>
</feature>
<keyword evidence="1" id="KW-0732">Signal</keyword>
<reference evidence="3 4" key="1">
    <citation type="submission" date="2024-10" db="EMBL/GenBank/DDBJ databases">
        <title>The Natural Products Discovery Center: Release of the First 8490 Sequenced Strains for Exploring Actinobacteria Biosynthetic Diversity.</title>
        <authorList>
            <person name="Kalkreuter E."/>
            <person name="Kautsar S.A."/>
            <person name="Yang D."/>
            <person name="Bader C.D."/>
            <person name="Teijaro C.N."/>
            <person name="Fluegel L."/>
            <person name="Davis C.M."/>
            <person name="Simpson J.R."/>
            <person name="Lauterbach L."/>
            <person name="Steele A.D."/>
            <person name="Gui C."/>
            <person name="Meng S."/>
            <person name="Li G."/>
            <person name="Viehrig K."/>
            <person name="Ye F."/>
            <person name="Su P."/>
            <person name="Kiefer A.F."/>
            <person name="Nichols A."/>
            <person name="Cepeda A.J."/>
            <person name="Yan W."/>
            <person name="Fan B."/>
            <person name="Jiang Y."/>
            <person name="Adhikari A."/>
            <person name="Zheng C.-J."/>
            <person name="Schuster L."/>
            <person name="Cowan T.M."/>
            <person name="Smanski M.J."/>
            <person name="Chevrette M.G."/>
            <person name="De Carvalho L.P.S."/>
            <person name="Shen B."/>
        </authorList>
    </citation>
    <scope>NUCLEOTIDE SEQUENCE [LARGE SCALE GENOMIC DNA]</scope>
    <source>
        <strain evidence="3 4">NPDC000087</strain>
    </source>
</reference>
<evidence type="ECO:0000256" key="1">
    <source>
        <dbReference type="SAM" id="SignalP"/>
    </source>
</evidence>
<gene>
    <name evidence="3" type="ORF">ACFY35_44595</name>
</gene>
<proteinExistence type="predicted"/>
<evidence type="ECO:0000313" key="3">
    <source>
        <dbReference type="EMBL" id="MFF5296560.1"/>
    </source>
</evidence>
<accession>A0ABW6WVG1</accession>
<dbReference type="RefSeq" id="WP_020517329.1">
    <property type="nucleotide sequence ID" value="NZ_JBIAZU010000008.1"/>
</dbReference>
<keyword evidence="4" id="KW-1185">Reference proteome</keyword>
<feature type="domain" description="Right handed beta helix" evidence="2">
    <location>
        <begin position="288"/>
        <end position="451"/>
    </location>
</feature>
<organism evidence="3 4">
    <name type="scientific">Paractinoplanes globisporus</name>
    <dbReference type="NCBI Taxonomy" id="113565"/>
    <lineage>
        <taxon>Bacteria</taxon>
        <taxon>Bacillati</taxon>
        <taxon>Actinomycetota</taxon>
        <taxon>Actinomycetes</taxon>
        <taxon>Micromonosporales</taxon>
        <taxon>Micromonosporaceae</taxon>
        <taxon>Paractinoplanes</taxon>
    </lineage>
</organism>
<dbReference type="InterPro" id="IPR012334">
    <property type="entry name" value="Pectin_lyas_fold"/>
</dbReference>
<dbReference type="SMART" id="SM00710">
    <property type="entry name" value="PbH1"/>
    <property type="match status" value="10"/>
</dbReference>
<dbReference type="InterPro" id="IPR039448">
    <property type="entry name" value="Beta_helix"/>
</dbReference>